<dbReference type="OrthoDB" id="6232656at2759"/>
<evidence type="ECO:0000256" key="3">
    <source>
        <dbReference type="ARBA" id="ARBA00023038"/>
    </source>
</evidence>
<sequence>MHKLAMIQAIFLVTPFLQLVNPKKVSKRPVADANYTSLETLSDRPIEVAPTSVIYAPMYASEEQQKLKYPNRPDFTVADGRCFGCGKKVYLAERLVVLERLYHRNCFRCAACNNVLSVGRYSVHDDQPYCIPHHKQLMYLTNSSLRGPKGGVIRDELDGVFTESRVPIVQGEAKLSEESQPKVEPTTTSPASVYQNPLAMLTKSLRERDADHRLCSRCLLEIGLDDRILLSDRALHARCAECRVCHLNLNSFRVDSENNCFRRNVSNLPVASRRMQINIIEDGADERATRDSAGSSRSSEIVPDGQEQNPCYECHLPVHPRDGMNVIDRFYHYGCFKCTECQEVLK</sequence>
<feature type="domain" description="LIM zinc-binding" evidence="7">
    <location>
        <begin position="309"/>
        <end position="346"/>
    </location>
</feature>
<keyword evidence="2 4" id="KW-0862">Zinc</keyword>
<dbReference type="EMBL" id="LUCM01010346">
    <property type="protein sequence ID" value="KAA0185619.1"/>
    <property type="molecule type" value="Genomic_DNA"/>
</dbReference>
<feature type="signal peptide" evidence="6">
    <location>
        <begin position="1"/>
        <end position="22"/>
    </location>
</feature>
<dbReference type="Gene3D" id="2.10.110.10">
    <property type="entry name" value="Cysteine Rich Protein"/>
    <property type="match status" value="2"/>
</dbReference>
<keyword evidence="3 4" id="KW-0440">LIM domain</keyword>
<dbReference type="PROSITE" id="PS50023">
    <property type="entry name" value="LIM_DOMAIN_2"/>
    <property type="match status" value="2"/>
</dbReference>
<gene>
    <name evidence="8" type="ORF">FBUS_00088</name>
</gene>
<evidence type="ECO:0000256" key="5">
    <source>
        <dbReference type="SAM" id="MobiDB-lite"/>
    </source>
</evidence>
<evidence type="ECO:0000256" key="2">
    <source>
        <dbReference type="ARBA" id="ARBA00022833"/>
    </source>
</evidence>
<comment type="caution">
    <text evidence="8">The sequence shown here is derived from an EMBL/GenBank/DDBJ whole genome shotgun (WGS) entry which is preliminary data.</text>
</comment>
<dbReference type="CDD" id="cd08368">
    <property type="entry name" value="LIM"/>
    <property type="match status" value="1"/>
</dbReference>
<accession>A0A8E0VFU5</accession>
<dbReference type="AlphaFoldDB" id="A0A8E0VFU5"/>
<dbReference type="Proteomes" id="UP000728185">
    <property type="component" value="Unassembled WGS sequence"/>
</dbReference>
<name>A0A8E0VFU5_9TREM</name>
<dbReference type="CDD" id="cd09358">
    <property type="entry name" value="LIM_Mical_like"/>
    <property type="match status" value="1"/>
</dbReference>
<dbReference type="PROSITE" id="PS00478">
    <property type="entry name" value="LIM_DOMAIN_1"/>
    <property type="match status" value="2"/>
</dbReference>
<dbReference type="SUPFAM" id="SSF57716">
    <property type="entry name" value="Glucocorticoid receptor-like (DNA-binding domain)"/>
    <property type="match status" value="2"/>
</dbReference>
<evidence type="ECO:0000256" key="6">
    <source>
        <dbReference type="SAM" id="SignalP"/>
    </source>
</evidence>
<protein>
    <recommendedName>
        <fullName evidence="7">LIM zinc-binding domain-containing protein</fullName>
    </recommendedName>
</protein>
<dbReference type="Pfam" id="PF00412">
    <property type="entry name" value="LIM"/>
    <property type="match status" value="2"/>
</dbReference>
<evidence type="ECO:0000259" key="7">
    <source>
        <dbReference type="PROSITE" id="PS50023"/>
    </source>
</evidence>
<dbReference type="PANTHER" id="PTHR24206">
    <property type="entry name" value="OS06G0237300 PROTEIN"/>
    <property type="match status" value="1"/>
</dbReference>
<dbReference type="InterPro" id="IPR001781">
    <property type="entry name" value="Znf_LIM"/>
</dbReference>
<reference evidence="8" key="1">
    <citation type="submission" date="2019-05" db="EMBL/GenBank/DDBJ databases">
        <title>Annotation for the trematode Fasciolopsis buski.</title>
        <authorList>
            <person name="Choi Y.-J."/>
        </authorList>
    </citation>
    <scope>NUCLEOTIDE SEQUENCE</scope>
    <source>
        <strain evidence="8">HT</strain>
        <tissue evidence="8">Whole worm</tissue>
    </source>
</reference>
<dbReference type="SMART" id="SM00132">
    <property type="entry name" value="LIM"/>
    <property type="match status" value="3"/>
</dbReference>
<organism evidence="8 9">
    <name type="scientific">Fasciolopsis buskii</name>
    <dbReference type="NCBI Taxonomy" id="27845"/>
    <lineage>
        <taxon>Eukaryota</taxon>
        <taxon>Metazoa</taxon>
        <taxon>Spiralia</taxon>
        <taxon>Lophotrochozoa</taxon>
        <taxon>Platyhelminthes</taxon>
        <taxon>Trematoda</taxon>
        <taxon>Digenea</taxon>
        <taxon>Plagiorchiida</taxon>
        <taxon>Echinostomata</taxon>
        <taxon>Echinostomatoidea</taxon>
        <taxon>Fasciolidae</taxon>
        <taxon>Fasciolopsis</taxon>
    </lineage>
</organism>
<evidence type="ECO:0000256" key="1">
    <source>
        <dbReference type="ARBA" id="ARBA00022723"/>
    </source>
</evidence>
<evidence type="ECO:0000256" key="4">
    <source>
        <dbReference type="PROSITE-ProRule" id="PRU00125"/>
    </source>
</evidence>
<feature type="region of interest" description="Disordered" evidence="5">
    <location>
        <begin position="282"/>
        <end position="307"/>
    </location>
</feature>
<keyword evidence="9" id="KW-1185">Reference proteome</keyword>
<evidence type="ECO:0000313" key="9">
    <source>
        <dbReference type="Proteomes" id="UP000728185"/>
    </source>
</evidence>
<proteinExistence type="predicted"/>
<keyword evidence="1 4" id="KW-0479">Metal-binding</keyword>
<feature type="domain" description="LIM zinc-binding" evidence="7">
    <location>
        <begin position="80"/>
        <end position="140"/>
    </location>
</feature>
<keyword evidence="6" id="KW-0732">Signal</keyword>
<dbReference type="GO" id="GO:0046872">
    <property type="term" value="F:metal ion binding"/>
    <property type="evidence" value="ECO:0007669"/>
    <property type="project" value="UniProtKB-KW"/>
</dbReference>
<feature type="chain" id="PRO_5034855056" description="LIM zinc-binding domain-containing protein" evidence="6">
    <location>
        <begin position="23"/>
        <end position="346"/>
    </location>
</feature>
<evidence type="ECO:0000313" key="8">
    <source>
        <dbReference type="EMBL" id="KAA0185619.1"/>
    </source>
</evidence>